<organism evidence="2">
    <name type="scientific">Amphimedon queenslandica</name>
    <name type="common">Sponge</name>
    <dbReference type="NCBI Taxonomy" id="400682"/>
    <lineage>
        <taxon>Eukaryota</taxon>
        <taxon>Metazoa</taxon>
        <taxon>Porifera</taxon>
        <taxon>Demospongiae</taxon>
        <taxon>Heteroscleromorpha</taxon>
        <taxon>Haplosclerida</taxon>
        <taxon>Niphatidae</taxon>
        <taxon>Amphimedon</taxon>
    </lineage>
</organism>
<dbReference type="InterPro" id="IPR050951">
    <property type="entry name" value="Retrovirus_Pol_polyprotein"/>
</dbReference>
<dbReference type="GO" id="GO:0003676">
    <property type="term" value="F:nucleic acid binding"/>
    <property type="evidence" value="ECO:0007669"/>
    <property type="project" value="InterPro"/>
</dbReference>
<dbReference type="PROSITE" id="PS50994">
    <property type="entry name" value="INTEGRASE"/>
    <property type="match status" value="1"/>
</dbReference>
<dbReference type="EnsemblMetazoa" id="Aqu2.1.43217_001">
    <property type="protein sequence ID" value="Aqu2.1.43217_001"/>
    <property type="gene ID" value="Aqu2.1.43217"/>
</dbReference>
<dbReference type="InterPro" id="IPR036397">
    <property type="entry name" value="RNaseH_sf"/>
</dbReference>
<dbReference type="InParanoid" id="A0A1X7VT06"/>
<reference evidence="2" key="1">
    <citation type="submission" date="2017-05" db="UniProtKB">
        <authorList>
            <consortium name="EnsemblMetazoa"/>
        </authorList>
    </citation>
    <scope>IDENTIFICATION</scope>
</reference>
<evidence type="ECO:0000313" key="2">
    <source>
        <dbReference type="EnsemblMetazoa" id="Aqu2.1.43217_001"/>
    </source>
</evidence>
<proteinExistence type="predicted"/>
<dbReference type="STRING" id="400682.A0A1X7VT06"/>
<dbReference type="InterPro" id="IPR001584">
    <property type="entry name" value="Integrase_cat-core"/>
</dbReference>
<evidence type="ECO:0000259" key="1">
    <source>
        <dbReference type="PROSITE" id="PS50994"/>
    </source>
</evidence>
<dbReference type="PANTHER" id="PTHR37984:SF5">
    <property type="entry name" value="PROTEIN NYNRIN-LIKE"/>
    <property type="match status" value="1"/>
</dbReference>
<dbReference type="OMA" id="FTCHEIP"/>
<dbReference type="eggNOG" id="KOG0017">
    <property type="taxonomic scope" value="Eukaryota"/>
</dbReference>
<dbReference type="PANTHER" id="PTHR37984">
    <property type="entry name" value="PROTEIN CBG26694"/>
    <property type="match status" value="1"/>
</dbReference>
<protein>
    <recommendedName>
        <fullName evidence="1">Integrase catalytic domain-containing protein</fullName>
    </recommendedName>
</protein>
<dbReference type="SUPFAM" id="SSF53098">
    <property type="entry name" value="Ribonuclease H-like"/>
    <property type="match status" value="1"/>
</dbReference>
<dbReference type="InterPro" id="IPR012337">
    <property type="entry name" value="RNaseH-like_sf"/>
</dbReference>
<dbReference type="GO" id="GO:0015074">
    <property type="term" value="P:DNA integration"/>
    <property type="evidence" value="ECO:0007669"/>
    <property type="project" value="InterPro"/>
</dbReference>
<sequence>MIASQLPEYPWQRAASDLFQLNGSSYLVEVDYFSHYPDVELKTTTFRGVIDAVKAVFSRHGNPQKLISDNGPQYSLEAFATFAKDYDFIDTTSSPQYPQSNGQAE</sequence>
<feature type="domain" description="Integrase catalytic" evidence="1">
    <location>
        <begin position="6"/>
        <end position="105"/>
    </location>
</feature>
<accession>A0A1X7VT06</accession>
<name>A0A1X7VT06_AMPQE</name>
<dbReference type="Gene3D" id="3.30.420.10">
    <property type="entry name" value="Ribonuclease H-like superfamily/Ribonuclease H"/>
    <property type="match status" value="1"/>
</dbReference>
<dbReference type="AlphaFoldDB" id="A0A1X7VT06"/>